<feature type="compositionally biased region" description="Acidic residues" evidence="2">
    <location>
        <begin position="420"/>
        <end position="438"/>
    </location>
</feature>
<dbReference type="AlphaFoldDB" id="A0A060XUB5"/>
<dbReference type="Pfam" id="PF10488">
    <property type="entry name" value="PP1c_bdg"/>
    <property type="match status" value="2"/>
</dbReference>
<dbReference type="InterPro" id="IPR019523">
    <property type="entry name" value="Prot_Pase1_reg-su15A/B_C"/>
</dbReference>
<comment type="similarity">
    <text evidence="1">Belongs to the PPP1R15 family.</text>
</comment>
<feature type="region of interest" description="Disordered" evidence="2">
    <location>
        <begin position="547"/>
        <end position="588"/>
    </location>
</feature>
<feature type="compositionally biased region" description="Polar residues" evidence="2">
    <location>
        <begin position="516"/>
        <end position="530"/>
    </location>
</feature>
<dbReference type="GO" id="GO:0019888">
    <property type="term" value="F:protein phosphatase regulator activity"/>
    <property type="evidence" value="ECO:0007669"/>
    <property type="project" value="TreeGrafter"/>
</dbReference>
<proteinExistence type="inferred from homology"/>
<dbReference type="GO" id="GO:0051246">
    <property type="term" value="P:regulation of protein metabolic process"/>
    <property type="evidence" value="ECO:0007669"/>
    <property type="project" value="UniProtKB-ARBA"/>
</dbReference>
<evidence type="ECO:0000313" key="5">
    <source>
        <dbReference type="Proteomes" id="UP000193380"/>
    </source>
</evidence>
<feature type="compositionally biased region" description="Acidic residues" evidence="2">
    <location>
        <begin position="491"/>
        <end position="501"/>
    </location>
</feature>
<dbReference type="Proteomes" id="UP000193380">
    <property type="component" value="Unassembled WGS sequence"/>
</dbReference>
<dbReference type="PANTHER" id="PTHR16489">
    <property type="entry name" value="GH11727P"/>
    <property type="match status" value="1"/>
</dbReference>
<protein>
    <recommendedName>
        <fullName evidence="3">Protein phosphatase 1 regulatory subunit 15A/B C-terminal domain-containing protein</fullName>
    </recommendedName>
</protein>
<feature type="compositionally biased region" description="Low complexity" evidence="2">
    <location>
        <begin position="564"/>
        <end position="583"/>
    </location>
</feature>
<dbReference type="GO" id="GO:0034976">
    <property type="term" value="P:response to endoplasmic reticulum stress"/>
    <property type="evidence" value="ECO:0007669"/>
    <property type="project" value="TreeGrafter"/>
</dbReference>
<evidence type="ECO:0000259" key="3">
    <source>
        <dbReference type="Pfam" id="PF10488"/>
    </source>
</evidence>
<feature type="domain" description="Protein phosphatase 1 regulatory subunit 15A/B C-terminal" evidence="3">
    <location>
        <begin position="571"/>
        <end position="747"/>
    </location>
</feature>
<reference evidence="4" key="1">
    <citation type="journal article" date="2014" name="Nat. Commun.">
        <title>The rainbow trout genome provides novel insights into evolution after whole-genome duplication in vertebrates.</title>
        <authorList>
            <person name="Berthelot C."/>
            <person name="Brunet F."/>
            <person name="Chalopin D."/>
            <person name="Juanchich A."/>
            <person name="Bernard M."/>
            <person name="Noel B."/>
            <person name="Bento P."/>
            <person name="Da Silva C."/>
            <person name="Labadie K."/>
            <person name="Alberti A."/>
            <person name="Aury J.M."/>
            <person name="Louis A."/>
            <person name="Dehais P."/>
            <person name="Bardou P."/>
            <person name="Montfort J."/>
            <person name="Klopp C."/>
            <person name="Cabau C."/>
            <person name="Gaspin C."/>
            <person name="Thorgaard G.H."/>
            <person name="Boussaha M."/>
            <person name="Quillet E."/>
            <person name="Guyomard R."/>
            <person name="Galiana D."/>
            <person name="Bobe J."/>
            <person name="Volff J.N."/>
            <person name="Genet C."/>
            <person name="Wincker P."/>
            <person name="Jaillon O."/>
            <person name="Roest Crollius H."/>
            <person name="Guiguen Y."/>
        </authorList>
    </citation>
    <scope>NUCLEOTIDE SEQUENCE [LARGE SCALE GENOMIC DNA]</scope>
</reference>
<reference evidence="4" key="2">
    <citation type="submission" date="2014-03" db="EMBL/GenBank/DDBJ databases">
        <authorList>
            <person name="Genoscope - CEA"/>
        </authorList>
    </citation>
    <scope>NUCLEOTIDE SEQUENCE</scope>
</reference>
<organism evidence="4 5">
    <name type="scientific">Oncorhynchus mykiss</name>
    <name type="common">Rainbow trout</name>
    <name type="synonym">Salmo gairdneri</name>
    <dbReference type="NCBI Taxonomy" id="8022"/>
    <lineage>
        <taxon>Eukaryota</taxon>
        <taxon>Metazoa</taxon>
        <taxon>Chordata</taxon>
        <taxon>Craniata</taxon>
        <taxon>Vertebrata</taxon>
        <taxon>Euteleostomi</taxon>
        <taxon>Actinopterygii</taxon>
        <taxon>Neopterygii</taxon>
        <taxon>Teleostei</taxon>
        <taxon>Protacanthopterygii</taxon>
        <taxon>Salmoniformes</taxon>
        <taxon>Salmonidae</taxon>
        <taxon>Salmoninae</taxon>
        <taxon>Oncorhynchus</taxon>
    </lineage>
</organism>
<feature type="domain" description="Protein phosphatase 1 regulatory subunit 15A/B C-terminal" evidence="3">
    <location>
        <begin position="463"/>
        <end position="539"/>
    </location>
</feature>
<feature type="region of interest" description="Disordered" evidence="2">
    <location>
        <begin position="388"/>
        <end position="532"/>
    </location>
</feature>
<feature type="compositionally biased region" description="Basic and acidic residues" evidence="2">
    <location>
        <begin position="642"/>
        <end position="665"/>
    </location>
</feature>
<sequence>MYSTNRTCLWFGSSLTHFKDSRDFRPLSLIQNMNRGEYFSGVQTPPSTAAGHAVASLRQPNQNSSLMGMFSVISRPALSFLQNYLPGRPRNPALADSVSGWVSWDFKQNFVEAESAFLGQLDDILPGTPHHAHHLPYLQYQHGLPASGYSNMNWLTADSLSELGIRNAAEMDLHLRQTPVGYLATGFLGKVLLNAASSQEIKHAKQGHVLGGDSFSSDAVTARAKSSTDGKWWGGLWGTDDSAHGLLSNLSSSRERTVENNHNRNVHCRQPECGTKAAVTMPTELFVQCNGGERTGPFCHKEEPTDNGSLQMATGTESLPSPDVLPLDHRETVCFRSHIVSVAAVTAFSELSVLTPDQDNGYSSLEEEHSTSRLYMLRLPCEELQGIIERKETDTPTQGSSGKREPEGELGETAFTGGMEGEEEVEDSDVTDSEEEEMVSAAPPSTPWCSNKAIAYIMGSPCSDDSQSDDSLSEDDDGFDGDSSSQFSDSDVLDEDEEDASDSERPDSETERLWNSLCQSNDPYNPQNFTAPLLTSPRTVLSTSTATAACSLQASPPEQPPSPFSSSSSPAEEFGSGDESSSGEVDEAESLRLWNSFSSSSDPYSPFNFQVPLRTREPTGAKAGAGTGARCKRSSKTTPCSPRHEQGQSHSPPQDKKEAAEERLDSGFSETLSIPEITTMGCVTVKKVCFCDTVEEFYASEDDEDRCGPWEELARDRARFLRRVQDVEDGIGYVLSTTFRVAVYQRLQHYN</sequence>
<feature type="compositionally biased region" description="Acidic residues" evidence="2">
    <location>
        <begin position="466"/>
        <end position="480"/>
    </location>
</feature>
<feature type="compositionally biased region" description="Low complexity" evidence="2">
    <location>
        <begin position="481"/>
        <end position="490"/>
    </location>
</feature>
<evidence type="ECO:0000313" key="4">
    <source>
        <dbReference type="EMBL" id="CDQ83111.1"/>
    </source>
</evidence>
<dbReference type="GO" id="GO:0000164">
    <property type="term" value="C:protein phosphatase type 1 complex"/>
    <property type="evidence" value="ECO:0007669"/>
    <property type="project" value="TreeGrafter"/>
</dbReference>
<gene>
    <name evidence="4" type="ORF">GSONMT00023162001</name>
</gene>
<dbReference type="PANTHER" id="PTHR16489:SF11">
    <property type="entry name" value="PROTEIN PHOSPHATASE 1 REGULATORY SUBUNIT 15B"/>
    <property type="match status" value="1"/>
</dbReference>
<name>A0A060XUB5_ONCMY</name>
<evidence type="ECO:0000256" key="2">
    <source>
        <dbReference type="SAM" id="MobiDB-lite"/>
    </source>
</evidence>
<feature type="region of interest" description="Disordered" evidence="2">
    <location>
        <begin position="608"/>
        <end position="669"/>
    </location>
</feature>
<dbReference type="GO" id="GO:0005783">
    <property type="term" value="C:endoplasmic reticulum"/>
    <property type="evidence" value="ECO:0007669"/>
    <property type="project" value="TreeGrafter"/>
</dbReference>
<dbReference type="InterPro" id="IPR051254">
    <property type="entry name" value="PPP1R15"/>
</dbReference>
<dbReference type="EMBL" id="FR906112">
    <property type="protein sequence ID" value="CDQ83111.1"/>
    <property type="molecule type" value="Genomic_DNA"/>
</dbReference>
<accession>A0A060XUB5</accession>
<dbReference type="PaxDb" id="8022-A0A060XUB5"/>
<evidence type="ECO:0000256" key="1">
    <source>
        <dbReference type="ARBA" id="ARBA00010161"/>
    </source>
</evidence>
<feature type="compositionally biased region" description="Basic and acidic residues" evidence="2">
    <location>
        <begin position="502"/>
        <end position="512"/>
    </location>
</feature>